<organism evidence="14 15">
    <name type="scientific">Plantactinospora siamensis</name>
    <dbReference type="NCBI Taxonomy" id="555372"/>
    <lineage>
        <taxon>Bacteria</taxon>
        <taxon>Bacillati</taxon>
        <taxon>Actinomycetota</taxon>
        <taxon>Actinomycetes</taxon>
        <taxon>Micromonosporales</taxon>
        <taxon>Micromonosporaceae</taxon>
        <taxon>Plantactinospora</taxon>
    </lineage>
</organism>
<gene>
    <name evidence="14" type="ORF">ACFFHU_31380</name>
</gene>
<dbReference type="EC" id="1.16.3.4" evidence="5"/>
<evidence type="ECO:0000256" key="5">
    <source>
        <dbReference type="ARBA" id="ARBA00038978"/>
    </source>
</evidence>
<protein>
    <recommendedName>
        <fullName evidence="6">Multicopper oxidase CueO</fullName>
        <ecNumber evidence="5">1.16.3.4</ecNumber>
    </recommendedName>
    <alternativeName>
        <fullName evidence="7">Copper efflux oxidase</fullName>
    </alternativeName>
    <alternativeName>
        <fullName evidence="8">Cuprous oxidase</fullName>
    </alternativeName>
</protein>
<dbReference type="Pfam" id="PF07731">
    <property type="entry name" value="Cu-oxidase_2"/>
    <property type="match status" value="1"/>
</dbReference>
<dbReference type="PANTHER" id="PTHR48267:SF1">
    <property type="entry name" value="BILIRUBIN OXIDASE"/>
    <property type="match status" value="1"/>
</dbReference>
<dbReference type="InterPro" id="IPR006311">
    <property type="entry name" value="TAT_signal"/>
</dbReference>
<dbReference type="Proteomes" id="UP001589894">
    <property type="component" value="Unassembled WGS sequence"/>
</dbReference>
<evidence type="ECO:0000256" key="7">
    <source>
        <dbReference type="ARBA" id="ARBA00042896"/>
    </source>
</evidence>
<keyword evidence="11" id="KW-0732">Signal</keyword>
<dbReference type="PANTHER" id="PTHR48267">
    <property type="entry name" value="CUPREDOXIN SUPERFAMILY PROTEIN"/>
    <property type="match status" value="1"/>
</dbReference>
<dbReference type="PROSITE" id="PS00080">
    <property type="entry name" value="MULTICOPPER_OXIDASE2"/>
    <property type="match status" value="1"/>
</dbReference>
<dbReference type="Gene3D" id="2.60.40.420">
    <property type="entry name" value="Cupredoxins - blue copper proteins"/>
    <property type="match status" value="3"/>
</dbReference>
<dbReference type="PROSITE" id="PS51318">
    <property type="entry name" value="TAT"/>
    <property type="match status" value="1"/>
</dbReference>
<evidence type="ECO:0000256" key="11">
    <source>
        <dbReference type="SAM" id="SignalP"/>
    </source>
</evidence>
<sequence length="526" mass="57026">MHINRRGLLRLGGGLVAGAALASGCQSQPLGNGGGSSGSTGRLLRSAGPAPQPFQVPLPVPPVLKPVRSDATTDYYEITESVGSARIVPGRATTIWGYNGTFPGPTVVTRRGRAAAVLHRNRLPVPVVVHLHGGVIPPGDDGYPTHLVLPEGGASATGAHAGHAGHGRSAVSGNIAQGSRTYRYPMDQNAATLWYHDHRMDFTGPQVYRGLAGFHLHHDAVELALPLPSGERDVPLMICDRAFTEDGSFHYPSRDPTLLEEAGVTDRYKDGVLGDTILVNGAPWPVLEVDAVRYRFRILNASNARRYRLALDPPPRSGTAFTQIGSDAGLLDRPVSHDRIDIAQAERFDVVVDFAGYPVGKEVTLRNEFGSGGTGQVMRFRVVRAARDDSAVPDRLAEVEPLDRSAASVTRTLDFDQRPAGWAINGRTFDPNRVDVSSSLGSVEIWRLNTDAHHPIHLHMGHFRVLSRNGRAPGRYDKGWKDTVDVPTGTETEIIVRVGGYRGRYVFHCHNLEHEDMAMMGNLQVI</sequence>
<dbReference type="InterPro" id="IPR011707">
    <property type="entry name" value="Cu-oxidase-like_N"/>
</dbReference>
<dbReference type="SUPFAM" id="SSF49503">
    <property type="entry name" value="Cupredoxins"/>
    <property type="match status" value="3"/>
</dbReference>
<feature type="domain" description="Plastocyanin-like" evidence="12">
    <location>
        <begin position="413"/>
        <end position="525"/>
    </location>
</feature>
<feature type="region of interest" description="Disordered" evidence="10">
    <location>
        <begin position="26"/>
        <end position="57"/>
    </location>
</feature>
<keyword evidence="3" id="KW-0479">Metal-binding</keyword>
<feature type="chain" id="PRO_5045887532" description="Multicopper oxidase CueO" evidence="11">
    <location>
        <begin position="23"/>
        <end position="526"/>
    </location>
</feature>
<keyword evidence="4" id="KW-0560">Oxidoreductase</keyword>
<comment type="similarity">
    <text evidence="1">Belongs to the multicopper oxidase family.</text>
</comment>
<feature type="domain" description="Plastocyanin-like" evidence="13">
    <location>
        <begin position="90"/>
        <end position="144"/>
    </location>
</feature>
<evidence type="ECO:0000313" key="15">
    <source>
        <dbReference type="Proteomes" id="UP001589894"/>
    </source>
</evidence>
<dbReference type="InterPro" id="IPR002355">
    <property type="entry name" value="Cu_oxidase_Cu_BS"/>
</dbReference>
<evidence type="ECO:0000256" key="9">
    <source>
        <dbReference type="ARBA" id="ARBA00048092"/>
    </source>
</evidence>
<evidence type="ECO:0000256" key="1">
    <source>
        <dbReference type="ARBA" id="ARBA00010609"/>
    </source>
</evidence>
<dbReference type="InterPro" id="IPR011706">
    <property type="entry name" value="Cu-oxidase_C"/>
</dbReference>
<name>A0ABV6P8L0_9ACTN</name>
<feature type="signal peptide" evidence="11">
    <location>
        <begin position="1"/>
        <end position="22"/>
    </location>
</feature>
<evidence type="ECO:0000256" key="6">
    <source>
        <dbReference type="ARBA" id="ARBA00041027"/>
    </source>
</evidence>
<evidence type="ECO:0000259" key="13">
    <source>
        <dbReference type="Pfam" id="PF07732"/>
    </source>
</evidence>
<evidence type="ECO:0000256" key="8">
    <source>
        <dbReference type="ARBA" id="ARBA00043090"/>
    </source>
</evidence>
<feature type="compositionally biased region" description="Low complexity" evidence="10">
    <location>
        <begin position="39"/>
        <end position="49"/>
    </location>
</feature>
<dbReference type="PROSITE" id="PS51257">
    <property type="entry name" value="PROKAR_LIPOPROTEIN"/>
    <property type="match status" value="1"/>
</dbReference>
<reference evidence="14 15" key="1">
    <citation type="submission" date="2024-09" db="EMBL/GenBank/DDBJ databases">
        <authorList>
            <person name="Sun Q."/>
            <person name="Mori K."/>
        </authorList>
    </citation>
    <scope>NUCLEOTIDE SEQUENCE [LARGE SCALE GENOMIC DNA]</scope>
    <source>
        <strain evidence="14 15">TBRC 2205</strain>
    </source>
</reference>
<proteinExistence type="inferred from homology"/>
<dbReference type="InterPro" id="IPR045087">
    <property type="entry name" value="Cu-oxidase_fam"/>
</dbReference>
<feature type="domain" description="Plastocyanin-like" evidence="13">
    <location>
        <begin position="177"/>
        <end position="215"/>
    </location>
</feature>
<accession>A0ABV6P8L0</accession>
<comment type="subunit">
    <text evidence="2">Monomer.</text>
</comment>
<dbReference type="RefSeq" id="WP_377344176.1">
    <property type="nucleotide sequence ID" value="NZ_JBHLUE010000036.1"/>
</dbReference>
<evidence type="ECO:0000256" key="2">
    <source>
        <dbReference type="ARBA" id="ARBA00011245"/>
    </source>
</evidence>
<comment type="catalytic activity">
    <reaction evidence="9">
        <text>4 Cu(+) + O2 + 4 H(+) = 4 Cu(2+) + 2 H2O</text>
        <dbReference type="Rhea" id="RHEA:30083"/>
        <dbReference type="ChEBI" id="CHEBI:15377"/>
        <dbReference type="ChEBI" id="CHEBI:15378"/>
        <dbReference type="ChEBI" id="CHEBI:15379"/>
        <dbReference type="ChEBI" id="CHEBI:29036"/>
        <dbReference type="ChEBI" id="CHEBI:49552"/>
        <dbReference type="EC" id="1.16.3.4"/>
    </reaction>
    <physiologicalReaction direction="left-to-right" evidence="9">
        <dbReference type="Rhea" id="RHEA:30084"/>
    </physiologicalReaction>
</comment>
<evidence type="ECO:0000259" key="12">
    <source>
        <dbReference type="Pfam" id="PF07731"/>
    </source>
</evidence>
<evidence type="ECO:0000313" key="14">
    <source>
        <dbReference type="EMBL" id="MFC0568623.1"/>
    </source>
</evidence>
<evidence type="ECO:0000256" key="4">
    <source>
        <dbReference type="ARBA" id="ARBA00023002"/>
    </source>
</evidence>
<dbReference type="InterPro" id="IPR008972">
    <property type="entry name" value="Cupredoxin"/>
</dbReference>
<dbReference type="Pfam" id="PF07732">
    <property type="entry name" value="Cu-oxidase_3"/>
    <property type="match status" value="2"/>
</dbReference>
<comment type="caution">
    <text evidence="14">The sequence shown here is derived from an EMBL/GenBank/DDBJ whole genome shotgun (WGS) entry which is preliminary data.</text>
</comment>
<evidence type="ECO:0000256" key="10">
    <source>
        <dbReference type="SAM" id="MobiDB-lite"/>
    </source>
</evidence>
<dbReference type="EMBL" id="JBHLUE010000036">
    <property type="protein sequence ID" value="MFC0568623.1"/>
    <property type="molecule type" value="Genomic_DNA"/>
</dbReference>
<keyword evidence="15" id="KW-1185">Reference proteome</keyword>
<evidence type="ECO:0000256" key="3">
    <source>
        <dbReference type="ARBA" id="ARBA00022723"/>
    </source>
</evidence>